<evidence type="ECO:0000256" key="3">
    <source>
        <dbReference type="ARBA" id="ARBA00022448"/>
    </source>
</evidence>
<dbReference type="STRING" id="4537.A0A0E0KF23"/>
<protein>
    <submittedName>
        <fullName evidence="11">Uncharacterized protein</fullName>
    </submittedName>
</protein>
<evidence type="ECO:0000256" key="1">
    <source>
        <dbReference type="ARBA" id="ARBA00004448"/>
    </source>
</evidence>
<dbReference type="GO" id="GO:0030150">
    <property type="term" value="P:protein import into mitochondrial matrix"/>
    <property type="evidence" value="ECO:0007669"/>
    <property type="project" value="TreeGrafter"/>
</dbReference>
<keyword evidence="4" id="KW-0812">Transmembrane</keyword>
<evidence type="ECO:0000256" key="4">
    <source>
        <dbReference type="ARBA" id="ARBA00022692"/>
    </source>
</evidence>
<reference evidence="11" key="2">
    <citation type="submission" date="2018-05" db="EMBL/GenBank/DDBJ databases">
        <title>OpunRS2 (Oryza punctata Reference Sequence Version 2).</title>
        <authorList>
            <person name="Zhang J."/>
            <person name="Kudrna D."/>
            <person name="Lee S."/>
            <person name="Talag J."/>
            <person name="Welchert J."/>
            <person name="Wing R.A."/>
        </authorList>
    </citation>
    <scope>NUCLEOTIDE SEQUENCE [LARGE SCALE GENOMIC DNA]</scope>
</reference>
<dbReference type="GO" id="GO:0005744">
    <property type="term" value="C:TIM23 mitochondrial import inner membrane translocase complex"/>
    <property type="evidence" value="ECO:0007669"/>
    <property type="project" value="TreeGrafter"/>
</dbReference>
<dbReference type="PANTHER" id="PTHR10485:SF0">
    <property type="entry name" value="AT05822P-RELATED"/>
    <property type="match status" value="1"/>
</dbReference>
<keyword evidence="9" id="KW-0496">Mitochondrion</keyword>
<sequence length="75" mass="7823">MEEPSWLPFLDHVAVYEAGEGFLAGAAGGTLTHLFRGLRDSPCGSHLAGAAQAVRDGAPRVATRWAARLAVYSAA</sequence>
<dbReference type="EnsemblPlants" id="OPUNC03G20260.1">
    <property type="protein sequence ID" value="OPUNC03G20260.1"/>
    <property type="gene ID" value="OPUNC03G20260"/>
</dbReference>
<evidence type="ECO:0000256" key="5">
    <source>
        <dbReference type="ARBA" id="ARBA00022792"/>
    </source>
</evidence>
<organism evidence="11">
    <name type="scientific">Oryza punctata</name>
    <name type="common">Red rice</name>
    <dbReference type="NCBI Taxonomy" id="4537"/>
    <lineage>
        <taxon>Eukaryota</taxon>
        <taxon>Viridiplantae</taxon>
        <taxon>Streptophyta</taxon>
        <taxon>Embryophyta</taxon>
        <taxon>Tracheophyta</taxon>
        <taxon>Spermatophyta</taxon>
        <taxon>Magnoliopsida</taxon>
        <taxon>Liliopsida</taxon>
        <taxon>Poales</taxon>
        <taxon>Poaceae</taxon>
        <taxon>BOP clade</taxon>
        <taxon>Oryzoideae</taxon>
        <taxon>Oryzeae</taxon>
        <taxon>Oryzinae</taxon>
        <taxon>Oryza</taxon>
    </lineage>
</organism>
<dbReference type="AlphaFoldDB" id="A0A0E0KF23"/>
<reference evidence="11" key="1">
    <citation type="submission" date="2015-04" db="UniProtKB">
        <authorList>
            <consortium name="EnsemblPlants"/>
        </authorList>
    </citation>
    <scope>IDENTIFICATION</scope>
</reference>
<evidence type="ECO:0000256" key="6">
    <source>
        <dbReference type="ARBA" id="ARBA00022927"/>
    </source>
</evidence>
<evidence type="ECO:0000313" key="12">
    <source>
        <dbReference type="Proteomes" id="UP000026962"/>
    </source>
</evidence>
<dbReference type="GO" id="GO:0008320">
    <property type="term" value="F:protein transmembrane transporter activity"/>
    <property type="evidence" value="ECO:0007669"/>
    <property type="project" value="TreeGrafter"/>
</dbReference>
<keyword evidence="7" id="KW-1133">Transmembrane helix</keyword>
<keyword evidence="10" id="KW-0472">Membrane</keyword>
<evidence type="ECO:0000256" key="8">
    <source>
        <dbReference type="ARBA" id="ARBA00023010"/>
    </source>
</evidence>
<dbReference type="Proteomes" id="UP000026962">
    <property type="component" value="Chromosome 3"/>
</dbReference>
<keyword evidence="5" id="KW-0999">Mitochondrion inner membrane</keyword>
<comment type="subcellular location">
    <subcellularLocation>
        <location evidence="1">Mitochondrion inner membrane</location>
        <topology evidence="1">Multi-pass membrane protein</topology>
    </subcellularLocation>
</comment>
<evidence type="ECO:0000256" key="10">
    <source>
        <dbReference type="ARBA" id="ARBA00023136"/>
    </source>
</evidence>
<comment type="similarity">
    <text evidence="2">Belongs to the Tim17/Tim22/Tim23 family.</text>
</comment>
<dbReference type="Gramene" id="OPUNC03G20260.1">
    <property type="protein sequence ID" value="OPUNC03G20260.1"/>
    <property type="gene ID" value="OPUNC03G20260"/>
</dbReference>
<evidence type="ECO:0000256" key="9">
    <source>
        <dbReference type="ARBA" id="ARBA00023128"/>
    </source>
</evidence>
<accession>A0A0E0KF23</accession>
<keyword evidence="8" id="KW-0811">Translocation</keyword>
<dbReference type="PANTHER" id="PTHR10485">
    <property type="entry name" value="MITOCHONDRIAL IMPORT INNER MEMBRANE TRANSLOCASE SUBUNIT TIM-17"/>
    <property type="match status" value="1"/>
</dbReference>
<evidence type="ECO:0000256" key="7">
    <source>
        <dbReference type="ARBA" id="ARBA00022989"/>
    </source>
</evidence>
<dbReference type="HOGENOM" id="CLU_2675355_0_0_1"/>
<proteinExistence type="inferred from homology"/>
<keyword evidence="12" id="KW-1185">Reference proteome</keyword>
<keyword evidence="3" id="KW-0813">Transport</keyword>
<name>A0A0E0KF23_ORYPU</name>
<evidence type="ECO:0000256" key="2">
    <source>
        <dbReference type="ARBA" id="ARBA00008444"/>
    </source>
</evidence>
<evidence type="ECO:0000313" key="11">
    <source>
        <dbReference type="EnsemblPlants" id="OPUNC03G20260.1"/>
    </source>
</evidence>
<keyword evidence="6" id="KW-0653">Protein transport</keyword>